<dbReference type="Gene3D" id="3.40.50.300">
    <property type="entry name" value="P-loop containing nucleotide triphosphate hydrolases"/>
    <property type="match status" value="1"/>
</dbReference>
<dbReference type="CDD" id="cd00882">
    <property type="entry name" value="Ras_like_GTPase"/>
    <property type="match status" value="1"/>
</dbReference>
<accession>A0A9W7FUE4</accession>
<gene>
    <name evidence="2" type="ORF">TrLO_g10826</name>
</gene>
<protein>
    <submittedName>
        <fullName evidence="2">Uncharacterized protein</fullName>
    </submittedName>
</protein>
<dbReference type="EMBL" id="BRXW01000322">
    <property type="protein sequence ID" value="GMI18175.1"/>
    <property type="molecule type" value="Genomic_DNA"/>
</dbReference>
<feature type="compositionally biased region" description="Low complexity" evidence="1">
    <location>
        <begin position="220"/>
        <end position="237"/>
    </location>
</feature>
<evidence type="ECO:0000313" key="3">
    <source>
        <dbReference type="Proteomes" id="UP001165122"/>
    </source>
</evidence>
<keyword evidence="3" id="KW-1185">Reference proteome</keyword>
<dbReference type="InterPro" id="IPR027417">
    <property type="entry name" value="P-loop_NTPase"/>
</dbReference>
<reference evidence="3" key="1">
    <citation type="journal article" date="2023" name="Commun. Biol.">
        <title>Genome analysis of Parmales, the sister group of diatoms, reveals the evolutionary specialization of diatoms from phago-mixotrophs to photoautotrophs.</title>
        <authorList>
            <person name="Ban H."/>
            <person name="Sato S."/>
            <person name="Yoshikawa S."/>
            <person name="Yamada K."/>
            <person name="Nakamura Y."/>
            <person name="Ichinomiya M."/>
            <person name="Sato N."/>
            <person name="Blanc-Mathieu R."/>
            <person name="Endo H."/>
            <person name="Kuwata A."/>
            <person name="Ogata H."/>
        </authorList>
    </citation>
    <scope>NUCLEOTIDE SEQUENCE [LARGE SCALE GENOMIC DNA]</scope>
    <source>
        <strain evidence="3">NIES 3700</strain>
    </source>
</reference>
<feature type="compositionally biased region" description="Basic and acidic residues" evidence="1">
    <location>
        <begin position="293"/>
        <end position="304"/>
    </location>
</feature>
<comment type="caution">
    <text evidence="2">The sequence shown here is derived from an EMBL/GenBank/DDBJ whole genome shotgun (WGS) entry which is preliminary data.</text>
</comment>
<dbReference type="Proteomes" id="UP001165122">
    <property type="component" value="Unassembled WGS sequence"/>
</dbReference>
<dbReference type="SUPFAM" id="SSF52540">
    <property type="entry name" value="P-loop containing nucleoside triphosphate hydrolases"/>
    <property type="match status" value="1"/>
</dbReference>
<organism evidence="2 3">
    <name type="scientific">Triparma laevis f. longispina</name>
    <dbReference type="NCBI Taxonomy" id="1714387"/>
    <lineage>
        <taxon>Eukaryota</taxon>
        <taxon>Sar</taxon>
        <taxon>Stramenopiles</taxon>
        <taxon>Ochrophyta</taxon>
        <taxon>Bolidophyceae</taxon>
        <taxon>Parmales</taxon>
        <taxon>Triparmaceae</taxon>
        <taxon>Triparma</taxon>
    </lineage>
</organism>
<evidence type="ECO:0000313" key="2">
    <source>
        <dbReference type="EMBL" id="GMI18175.1"/>
    </source>
</evidence>
<proteinExistence type="predicted"/>
<dbReference type="AlphaFoldDB" id="A0A9W7FUE4"/>
<feature type="compositionally biased region" description="Polar residues" evidence="1">
    <location>
        <begin position="238"/>
        <end position="248"/>
    </location>
</feature>
<feature type="region of interest" description="Disordered" evidence="1">
    <location>
        <begin position="216"/>
        <end position="304"/>
    </location>
</feature>
<sequence>MAMFVDDFVEEEELENPSLKILLLGPPLSGKSTLITTLLSLPSPPPPTYTISYHETILDSYNLMIYDTPSNIFNKVDKEKDNSLSLSNIGGIIICLDIVTNGAVDTQEEEEYEKFDTLYSYLTVIREKVGKGKLPPIVLAFTKWDLAANLGWETKGSPLRRSYASVLRIFDSVFGRGYGVKRLNGTNSSSVSDIFSTVIKNFGRWGKGKGVQLEDINNLSVKKSTPRSKPSTPSSTSNINSGPKTPQQGWGDDVIDDVDDVSKELFKDGDEGEGSVTPSRRRTKGRKSIIQNTREKVKDECTVS</sequence>
<evidence type="ECO:0000256" key="1">
    <source>
        <dbReference type="SAM" id="MobiDB-lite"/>
    </source>
</evidence>
<name>A0A9W7FUE4_9STRA</name>
<dbReference type="OrthoDB" id="10529357at2759"/>
<feature type="compositionally biased region" description="Basic and acidic residues" evidence="1">
    <location>
        <begin position="260"/>
        <end position="269"/>
    </location>
</feature>